<reference evidence="2" key="1">
    <citation type="submission" date="2021-05" db="EMBL/GenBank/DDBJ databases">
        <authorList>
            <person name="Stine C."/>
        </authorList>
    </citation>
    <scope>NUCLEOTIDE SEQUENCE</scope>
    <source>
        <strain evidence="2">TDS0091212</strain>
    </source>
</reference>
<dbReference type="AlphaFoldDB" id="A0AAW4KKC2"/>
<feature type="region of interest" description="Disordered" evidence="1">
    <location>
        <begin position="91"/>
        <end position="111"/>
    </location>
</feature>
<accession>A0AAW4KKC2</accession>
<dbReference type="Proteomes" id="UP001196338">
    <property type="component" value="Unassembled WGS sequence"/>
</dbReference>
<dbReference type="SUPFAM" id="SSF81923">
    <property type="entry name" value="Double Clp-N motif"/>
    <property type="match status" value="1"/>
</dbReference>
<feature type="non-terminal residue" evidence="2">
    <location>
        <position position="111"/>
    </location>
</feature>
<comment type="caution">
    <text evidence="2">The sequence shown here is derived from an EMBL/GenBank/DDBJ whole genome shotgun (WGS) entry which is preliminary data.</text>
</comment>
<sequence length="111" mass="12495">RGLLAHLDRLPRSVHSKPQLCDKLHHLIKCAWLYASLDSRNESIRSAHLLAALLENPDLLACEAAWPLLSLSDNQLQRLFGLLDQQSIERPQPTQHYTLEPTDNAPDANVS</sequence>
<organism evidence="2 3">
    <name type="scientific">Vibrio cholerae</name>
    <dbReference type="NCBI Taxonomy" id="666"/>
    <lineage>
        <taxon>Bacteria</taxon>
        <taxon>Pseudomonadati</taxon>
        <taxon>Pseudomonadota</taxon>
        <taxon>Gammaproteobacteria</taxon>
        <taxon>Vibrionales</taxon>
        <taxon>Vibrionaceae</taxon>
        <taxon>Vibrio</taxon>
    </lineage>
</organism>
<evidence type="ECO:0000313" key="2">
    <source>
        <dbReference type="EMBL" id="MBS7673025.1"/>
    </source>
</evidence>
<dbReference type="RefSeq" id="WP_249706926.1">
    <property type="nucleotide sequence ID" value="NZ_JAHBND010000295.1"/>
</dbReference>
<evidence type="ECO:0000313" key="3">
    <source>
        <dbReference type="Proteomes" id="UP001196338"/>
    </source>
</evidence>
<dbReference type="Gene3D" id="1.10.1780.10">
    <property type="entry name" value="Clp, N-terminal domain"/>
    <property type="match status" value="1"/>
</dbReference>
<dbReference type="InterPro" id="IPR036628">
    <property type="entry name" value="Clp_N_dom_sf"/>
</dbReference>
<dbReference type="EMBL" id="JAHBND010000295">
    <property type="protein sequence ID" value="MBS7673025.1"/>
    <property type="molecule type" value="Genomic_DNA"/>
</dbReference>
<evidence type="ECO:0000256" key="1">
    <source>
        <dbReference type="SAM" id="MobiDB-lite"/>
    </source>
</evidence>
<reference evidence="2" key="2">
    <citation type="submission" date="2023-08" db="EMBL/GenBank/DDBJ databases">
        <title>Vibrio cholerae Outbreaks in Tanzania Exemplify Founder Flush: Simultaneous Increases in Population Size and Genetic Diversity.</title>
        <authorList>
            <person name="Debes A.K."/>
            <person name="Mohammed A."/>
            <person name="Maseke I."/>
            <person name="Almeida M."/>
            <person name="Li S."/>
            <person name="Matimba H."/>
            <person name="Joachim A."/>
            <person name="Mizinduko M."/>
            <person name="Nyanga S."/>
            <person name="Kelly M."/>
            <person name="Kachwamba Y."/>
            <person name="Schaffer A.M."/>
            <person name="Nyanga A.S."/>
            <person name="Mghamba J."/>
            <person name="Mosha F.S."/>
            <person name="Sack D.A."/>
            <person name="Stine O.C."/>
        </authorList>
    </citation>
    <scope>NUCLEOTIDE SEQUENCE</scope>
    <source>
        <strain evidence="2">TDS0091212</strain>
    </source>
</reference>
<gene>
    <name evidence="2" type="ORF">KIN13_06200</name>
</gene>
<proteinExistence type="predicted"/>
<name>A0AAW4KKC2_VIBCL</name>
<protein>
    <submittedName>
        <fullName evidence="2">Type VI secretion system ATPase TssH</fullName>
    </submittedName>
</protein>
<feature type="non-terminal residue" evidence="2">
    <location>
        <position position="1"/>
    </location>
</feature>